<feature type="compositionally biased region" description="Basic and acidic residues" evidence="1">
    <location>
        <begin position="44"/>
        <end position="54"/>
    </location>
</feature>
<feature type="compositionally biased region" description="Pro residues" evidence="1">
    <location>
        <begin position="406"/>
        <end position="415"/>
    </location>
</feature>
<dbReference type="OrthoDB" id="2013972at2759"/>
<name>G4TKR7_SERID</name>
<dbReference type="InterPro" id="IPR029063">
    <property type="entry name" value="SAM-dependent_MTases_sf"/>
</dbReference>
<feature type="compositionally biased region" description="Basic and acidic residues" evidence="1">
    <location>
        <begin position="1"/>
        <end position="10"/>
    </location>
</feature>
<dbReference type="Pfam" id="PF13847">
    <property type="entry name" value="Methyltransf_31"/>
    <property type="match status" value="1"/>
</dbReference>
<dbReference type="eggNOG" id="ENOG502S6PS">
    <property type="taxonomic scope" value="Eukaryota"/>
</dbReference>
<dbReference type="Gene3D" id="3.40.50.150">
    <property type="entry name" value="Vaccinia Virus protein VP39"/>
    <property type="match status" value="1"/>
</dbReference>
<dbReference type="GO" id="GO:0008168">
    <property type="term" value="F:methyltransferase activity"/>
    <property type="evidence" value="ECO:0007669"/>
    <property type="project" value="TreeGrafter"/>
</dbReference>
<comment type="caution">
    <text evidence="3">The sequence shown here is derived from an EMBL/GenBank/DDBJ whole genome shotgun (WGS) entry which is preliminary data.</text>
</comment>
<gene>
    <name evidence="3" type="ORF">PIIN_05845</name>
</gene>
<feature type="compositionally biased region" description="Basic and acidic residues" evidence="1">
    <location>
        <begin position="437"/>
        <end position="450"/>
    </location>
</feature>
<dbReference type="CDD" id="cd02440">
    <property type="entry name" value="AdoMet_MTases"/>
    <property type="match status" value="1"/>
</dbReference>
<dbReference type="SUPFAM" id="SSF53335">
    <property type="entry name" value="S-adenosyl-L-methionine-dependent methyltransferases"/>
    <property type="match status" value="1"/>
</dbReference>
<feature type="region of interest" description="Disordered" evidence="1">
    <location>
        <begin position="1"/>
        <end position="69"/>
    </location>
</feature>
<feature type="compositionally biased region" description="Pro residues" evidence="1">
    <location>
        <begin position="457"/>
        <end position="467"/>
    </location>
</feature>
<sequence>MNKELHKQQDIVEPDNSSLTRPKLDQDVLGPSPSDVGTVYYSESARRPDGENDVKSSLSMRSMNTTTQDEYRRQEAGRLYNVLNEAYFLPTDDDEFTRLNKQHLAVVIALSSLYTAPQVVETILAKREGEQQKILDVGCGTGVWTVAMAKAFPHCEVVGIDLAPVPLESEAIPPNCRFELDDVNNSLTHYHDLFSVVHARFIGAGLRDHKKCKEEIERCLKPGGIVLWMDGDYDMCTKERDVYSVPASDAHPDGSWFTRILFETSRATLQMGVSDLFAMSSMLSLGLWDDPLLDPETCGAGDLFMPIGPWATDPNPLQNQRLSHVGTLIRQDLSNGHRALHAPLRKVGISAETCNEWSELADKGIALNSPSAILHLNVHEEMNEMKKPLFLRFACAWGRRRAAPGKPAPPLPPVSPSTEREDDLPSSLPPYPFFDLFESKEQAKESYERRNKSKTYTPPPNPPGLQA</sequence>
<feature type="compositionally biased region" description="Polar residues" evidence="1">
    <location>
        <begin position="55"/>
        <end position="68"/>
    </location>
</feature>
<dbReference type="InParanoid" id="G4TKR7"/>
<evidence type="ECO:0000313" key="3">
    <source>
        <dbReference type="EMBL" id="CCA71910.1"/>
    </source>
</evidence>
<dbReference type="HOGENOM" id="CLU_010595_5_0_1"/>
<dbReference type="STRING" id="1109443.G4TKR7"/>
<dbReference type="Proteomes" id="UP000007148">
    <property type="component" value="Unassembled WGS sequence"/>
</dbReference>
<evidence type="ECO:0000259" key="2">
    <source>
        <dbReference type="Pfam" id="PF13847"/>
    </source>
</evidence>
<evidence type="ECO:0000256" key="1">
    <source>
        <dbReference type="SAM" id="MobiDB-lite"/>
    </source>
</evidence>
<dbReference type="PANTHER" id="PTHR43591">
    <property type="entry name" value="METHYLTRANSFERASE"/>
    <property type="match status" value="1"/>
</dbReference>
<protein>
    <recommendedName>
        <fullName evidence="2">Methyltransferase domain-containing protein</fullName>
    </recommendedName>
</protein>
<reference evidence="3 4" key="1">
    <citation type="journal article" date="2011" name="PLoS Pathog.">
        <title>Endophytic Life Strategies Decoded by Genome and Transcriptome Analyses of the Mutualistic Root Symbiont Piriformospora indica.</title>
        <authorList>
            <person name="Zuccaro A."/>
            <person name="Lahrmann U."/>
            <person name="Guldener U."/>
            <person name="Langen G."/>
            <person name="Pfiffi S."/>
            <person name="Biedenkopf D."/>
            <person name="Wong P."/>
            <person name="Samans B."/>
            <person name="Grimm C."/>
            <person name="Basiewicz M."/>
            <person name="Murat C."/>
            <person name="Martin F."/>
            <person name="Kogel K.H."/>
        </authorList>
    </citation>
    <scope>NUCLEOTIDE SEQUENCE [LARGE SCALE GENOMIC DNA]</scope>
    <source>
        <strain evidence="3 4">DSM 11827</strain>
    </source>
</reference>
<organism evidence="3 4">
    <name type="scientific">Serendipita indica (strain DSM 11827)</name>
    <name type="common">Root endophyte fungus</name>
    <name type="synonym">Piriformospora indica</name>
    <dbReference type="NCBI Taxonomy" id="1109443"/>
    <lineage>
        <taxon>Eukaryota</taxon>
        <taxon>Fungi</taxon>
        <taxon>Dikarya</taxon>
        <taxon>Basidiomycota</taxon>
        <taxon>Agaricomycotina</taxon>
        <taxon>Agaricomycetes</taxon>
        <taxon>Sebacinales</taxon>
        <taxon>Serendipitaceae</taxon>
        <taxon>Serendipita</taxon>
    </lineage>
</organism>
<dbReference type="AlphaFoldDB" id="G4TKR7"/>
<dbReference type="InterPro" id="IPR025714">
    <property type="entry name" value="Methyltranfer_dom"/>
</dbReference>
<feature type="region of interest" description="Disordered" evidence="1">
    <location>
        <begin position="402"/>
        <end position="467"/>
    </location>
</feature>
<evidence type="ECO:0000313" key="4">
    <source>
        <dbReference type="Proteomes" id="UP000007148"/>
    </source>
</evidence>
<dbReference type="PANTHER" id="PTHR43591:SF24">
    <property type="entry name" value="2-METHOXY-6-POLYPRENYL-1,4-BENZOQUINOL METHYLASE, MITOCHONDRIAL"/>
    <property type="match status" value="1"/>
</dbReference>
<dbReference type="EMBL" id="CAFZ01000139">
    <property type="protein sequence ID" value="CCA71910.1"/>
    <property type="molecule type" value="Genomic_DNA"/>
</dbReference>
<keyword evidence="4" id="KW-1185">Reference proteome</keyword>
<accession>G4TKR7</accession>
<proteinExistence type="predicted"/>
<feature type="domain" description="Methyltransferase" evidence="2">
    <location>
        <begin position="131"/>
        <end position="232"/>
    </location>
</feature>